<evidence type="ECO:0000313" key="2">
    <source>
        <dbReference type="EMBL" id="CAK9204402.1"/>
    </source>
</evidence>
<proteinExistence type="predicted"/>
<sequence length="266" mass="30194">MISCARIMALSCSMGSCTPAIKTHELTALQSFRTLDIASRGRFARLAPGRGQLQITCVGWDPEGILAPPQPGHIARRSYQRKLEEDVEEKERVEKQMQDERERRRFARENRPVPESHADLVEFFLSTEGQEMNFEIARYRPRLQDDFFSHLKSEIGSLRFAVNHTQDVVDRLTELEALDKVLQEGLEAYDRLASDLVGAKDRLTRILVSKDKRATLLEMAGNNELDRPLLGLLDENIAAAAATNNQEQVVEFLTKIRTAVVKYITV</sequence>
<gene>
    <name evidence="2" type="ORF">CSSPTR1EN2_LOCUS7368</name>
</gene>
<evidence type="ECO:0000256" key="1">
    <source>
        <dbReference type="SAM" id="MobiDB-lite"/>
    </source>
</evidence>
<protein>
    <submittedName>
        <fullName evidence="2">Uncharacterized protein</fullName>
    </submittedName>
</protein>
<organism evidence="2 3">
    <name type="scientific">Sphagnum troendelagicum</name>
    <dbReference type="NCBI Taxonomy" id="128251"/>
    <lineage>
        <taxon>Eukaryota</taxon>
        <taxon>Viridiplantae</taxon>
        <taxon>Streptophyta</taxon>
        <taxon>Embryophyta</taxon>
        <taxon>Bryophyta</taxon>
        <taxon>Sphagnophytina</taxon>
        <taxon>Sphagnopsida</taxon>
        <taxon>Sphagnales</taxon>
        <taxon>Sphagnaceae</taxon>
        <taxon>Sphagnum</taxon>
    </lineage>
</organism>
<feature type="region of interest" description="Disordered" evidence="1">
    <location>
        <begin position="85"/>
        <end position="110"/>
    </location>
</feature>
<dbReference type="PROSITE" id="PS51257">
    <property type="entry name" value="PROKAR_LIPOPROTEIN"/>
    <property type="match status" value="1"/>
</dbReference>
<dbReference type="PANTHER" id="PTHR36333">
    <property type="entry name" value="DIMETHYLALLYL, ADENOSINE TRNA METHYLTHIOTRANSFERASE"/>
    <property type="match status" value="1"/>
</dbReference>
<accession>A0ABP0TTU2</accession>
<keyword evidence="3" id="KW-1185">Reference proteome</keyword>
<reference evidence="2" key="1">
    <citation type="submission" date="2024-02" db="EMBL/GenBank/DDBJ databases">
        <authorList>
            <consortium name="ELIXIR-Norway"/>
            <consortium name="Elixir Norway"/>
        </authorList>
    </citation>
    <scope>NUCLEOTIDE SEQUENCE</scope>
</reference>
<dbReference type="PANTHER" id="PTHR36333:SF1">
    <property type="entry name" value="DIMETHYLALLYL, ADENOSINE TRNA METHYLTHIOTRANSFERASE"/>
    <property type="match status" value="1"/>
</dbReference>
<evidence type="ECO:0000313" key="3">
    <source>
        <dbReference type="Proteomes" id="UP001497512"/>
    </source>
</evidence>
<dbReference type="EMBL" id="OZ019906">
    <property type="protein sequence ID" value="CAK9204402.1"/>
    <property type="molecule type" value="Genomic_DNA"/>
</dbReference>
<dbReference type="Proteomes" id="UP001497512">
    <property type="component" value="Chromosome 14"/>
</dbReference>
<name>A0ABP0TTU2_9BRYO</name>